<dbReference type="InterPro" id="IPR012464">
    <property type="entry name" value="DUF1676"/>
</dbReference>
<evidence type="ECO:0000313" key="4">
    <source>
        <dbReference type="EMBL" id="JAD07446.1"/>
    </source>
</evidence>
<organism evidence="4">
    <name type="scientific">Zeugodacus cucurbitae</name>
    <name type="common">Melon fruit fly</name>
    <name type="synonym">Bactrocera cucurbitae</name>
    <dbReference type="NCBI Taxonomy" id="28588"/>
    <lineage>
        <taxon>Eukaryota</taxon>
        <taxon>Metazoa</taxon>
        <taxon>Ecdysozoa</taxon>
        <taxon>Arthropoda</taxon>
        <taxon>Hexapoda</taxon>
        <taxon>Insecta</taxon>
        <taxon>Pterygota</taxon>
        <taxon>Neoptera</taxon>
        <taxon>Endopterygota</taxon>
        <taxon>Diptera</taxon>
        <taxon>Brachycera</taxon>
        <taxon>Muscomorpha</taxon>
        <taxon>Tephritoidea</taxon>
        <taxon>Tephritidae</taxon>
        <taxon>Zeugodacus</taxon>
        <taxon>Zeugodacus</taxon>
    </lineage>
</organism>
<sequence length="936" mass="106262">MQQSHNQLQKWTHPQQQQQKKLLNDYHQEGLLASTMVRTTDLKAETKATTTNDNTYHRSIILPNWLKQPQGSNNMANSHNSKHSHTAAADEINHKHCVRNRHSRATPANNSSFQRPSSAASVTPQNSSRMRTMCLLQGYHLSDRLRPFVLLVVILLSVTCVTPTKVVDMYESTTPMQSTTYGNHTLHAASDEVSSAPAAINTSNWQELDATASHGYSWSNQSQINVDSDGSDNAGRNTNGGDSIFMRFARRFSTGNELWDDIIRDCYQQPTVSCFQKNVFSYLNGALDAHDVNVTHRLKFYRNQVDYTDMQHEPTEAAAARNSMDGSSDEQNSIKMPLADEEQVLTNEIPHEEGRGTKDSDNPETPIEEVTNALYGKSVKFAITHDLEIKLPEMMFDGATFRISPRSFEGNGIIAKLEMIPKQEVEARLAGKVIMKKIQKFLRSKLLLSFLALVLIIKIIKIKLFWLLPLVIGVGAAKKLLLKFLLFLFPALSHLFKLCSYYQQTYHSTKYHHHHHLIDHHHTVVPAWHATEHHSVPEIIYTHPPKGHPSTYLHGAPIHETYGPYSLEHNEGNWENSGPGLGSDYIGDINRSAQVDENSNYFKPNANKDANEILVWGLGTTQPTISQKQQQQHQQQRYRPVTQQQPPTQQQRPPSLVQQQKMQLQQQQQLVQQKLKTQQKQQQTHNLQKPHATSHSFNPFLNGENNLKQSLFTTKLKTPAQAQSAPNPVYAPPPPRPSHPQQPSAEALTAAAHIAAQYDPARNSLAQQQQKQDQLKQLQLQQLLKQQQQQQLSPEIAAQIKEALRIQAEQRIISQQQQILDKQPFVQDGQPIMPKNYDPFYSPILLKIDKIIEQLGVTDDLCKERLICSMYKDPTRYSPHSNFVSAELSRDTSELQPVSNPNGAVVRFYRFIQAARDGQDQRDCLRLYPQCNINTE</sequence>
<feature type="region of interest" description="Disordered" evidence="1">
    <location>
        <begin position="346"/>
        <end position="366"/>
    </location>
</feature>
<dbReference type="Pfam" id="PF07898">
    <property type="entry name" value="DUF1676"/>
    <property type="match status" value="1"/>
</dbReference>
<feature type="compositionally biased region" description="Low complexity" evidence="1">
    <location>
        <begin position="624"/>
        <end position="689"/>
    </location>
</feature>
<gene>
    <name evidence="4" type="ORF">g.7774</name>
    <name evidence="3" type="ORF">g.7777</name>
    <name evidence="5" type="ORF">g.7780</name>
</gene>
<protein>
    <submittedName>
        <fullName evidence="4">Uncharacterized protein</fullName>
    </submittedName>
</protein>
<feature type="compositionally biased region" description="Pro residues" evidence="1">
    <location>
        <begin position="729"/>
        <end position="740"/>
    </location>
</feature>
<keyword evidence="2" id="KW-1133">Transmembrane helix</keyword>
<feature type="compositionally biased region" description="Basic and acidic residues" evidence="1">
    <location>
        <begin position="349"/>
        <end position="361"/>
    </location>
</feature>
<feature type="region of interest" description="Disordered" evidence="1">
    <location>
        <begin position="104"/>
        <end position="127"/>
    </location>
</feature>
<dbReference type="GO" id="GO:0016020">
    <property type="term" value="C:membrane"/>
    <property type="evidence" value="ECO:0007669"/>
    <property type="project" value="TreeGrafter"/>
</dbReference>
<dbReference type="EMBL" id="GBXI01007765">
    <property type="protein sequence ID" value="JAD06527.1"/>
    <property type="molecule type" value="Transcribed_RNA"/>
</dbReference>
<reference evidence="4" key="1">
    <citation type="submission" date="2014-11" db="EMBL/GenBank/DDBJ databases">
        <authorList>
            <person name="Geib S."/>
        </authorList>
    </citation>
    <scope>NUCLEOTIDE SEQUENCE</scope>
</reference>
<evidence type="ECO:0000256" key="2">
    <source>
        <dbReference type="SAM" id="Phobius"/>
    </source>
</evidence>
<dbReference type="OrthoDB" id="6334967at2759"/>
<feature type="compositionally biased region" description="Low complexity" evidence="1">
    <location>
        <begin position="7"/>
        <end position="20"/>
    </location>
</feature>
<feature type="region of interest" description="Disordered" evidence="1">
    <location>
        <begin position="624"/>
        <end position="704"/>
    </location>
</feature>
<name>A0A0A1X957_ZEUCU</name>
<reference evidence="4" key="2">
    <citation type="journal article" date="2015" name="Gigascience">
        <title>Reconstructing a comprehensive transcriptome assembly of a white-pupal translocated strain of the pest fruit fly Bactrocera cucurbitae.</title>
        <authorList>
            <person name="Sim S.B."/>
            <person name="Calla B."/>
            <person name="Hall B."/>
            <person name="DeRego T."/>
            <person name="Geib S.M."/>
        </authorList>
    </citation>
    <scope>NUCLEOTIDE SEQUENCE</scope>
</reference>
<evidence type="ECO:0000313" key="3">
    <source>
        <dbReference type="EMBL" id="JAD06527.1"/>
    </source>
</evidence>
<dbReference type="AlphaFoldDB" id="A0A0A1X957"/>
<feature type="compositionally biased region" description="Polar residues" evidence="1">
    <location>
        <begin position="691"/>
        <end position="704"/>
    </location>
</feature>
<dbReference type="PANTHER" id="PTHR21879">
    <property type="entry name" value="FI03362P-RELATED-RELATED"/>
    <property type="match status" value="1"/>
</dbReference>
<dbReference type="EMBL" id="GBXI01006846">
    <property type="protein sequence ID" value="JAD07446.1"/>
    <property type="molecule type" value="Transcribed_RNA"/>
</dbReference>
<feature type="region of interest" description="Disordered" evidence="1">
    <location>
        <begin position="1"/>
        <end position="20"/>
    </location>
</feature>
<feature type="region of interest" description="Disordered" evidence="1">
    <location>
        <begin position="67"/>
        <end position="88"/>
    </location>
</feature>
<feature type="transmembrane region" description="Helical" evidence="2">
    <location>
        <begin position="446"/>
        <end position="468"/>
    </location>
</feature>
<feature type="compositionally biased region" description="Polar residues" evidence="1">
    <location>
        <begin position="106"/>
        <end position="127"/>
    </location>
</feature>
<evidence type="ECO:0000256" key="1">
    <source>
        <dbReference type="SAM" id="MobiDB-lite"/>
    </source>
</evidence>
<evidence type="ECO:0000313" key="5">
    <source>
        <dbReference type="EMBL" id="JAD08396.1"/>
    </source>
</evidence>
<feature type="compositionally biased region" description="Polar residues" evidence="1">
    <location>
        <begin position="67"/>
        <end position="79"/>
    </location>
</feature>
<keyword evidence="2" id="KW-0472">Membrane</keyword>
<accession>A0A0A1X957</accession>
<feature type="region of interest" description="Disordered" evidence="1">
    <location>
        <begin position="718"/>
        <end position="748"/>
    </location>
</feature>
<dbReference type="EMBL" id="GBXI01005896">
    <property type="protein sequence ID" value="JAD08396.1"/>
    <property type="molecule type" value="Transcribed_RNA"/>
</dbReference>
<dbReference type="PANTHER" id="PTHR21879:SF4">
    <property type="entry name" value="OSIRIS 17, ISOFORM C"/>
    <property type="match status" value="1"/>
</dbReference>
<keyword evidence="2" id="KW-0812">Transmembrane</keyword>
<proteinExistence type="predicted"/>